<dbReference type="InterPro" id="IPR017871">
    <property type="entry name" value="ABC_transporter-like_CS"/>
</dbReference>
<dbReference type="GO" id="GO:0005524">
    <property type="term" value="F:ATP binding"/>
    <property type="evidence" value="ECO:0007669"/>
    <property type="project" value="UniProtKB-KW"/>
</dbReference>
<sequence length="180" mass="19859">MRETDPEYLLRWVSFVFQNVVLFNDTIFNNILIGKKDATSEEVLAAAKAANCDSFVSKLENGYDTVIGENGGTLSGGERQRISIARAILKKAPVVLLDEATASLDPENEVEIQTALSRLARGKTVVVIAHRLRTVADADQIIVLDRGRIAERGTHEELMAGKGLYERLYTIQQQSLGWAV</sequence>
<dbReference type="PROSITE" id="PS50893">
    <property type="entry name" value="ABC_TRANSPORTER_2"/>
    <property type="match status" value="1"/>
</dbReference>
<comment type="caution">
    <text evidence="2">The sequence shown here is derived from an EMBL/GenBank/DDBJ whole genome shotgun (WGS) entry which is preliminary data.</text>
</comment>
<protein>
    <submittedName>
        <fullName evidence="2">Lipid A export ATP-binding/permease protein MsbA</fullName>
        <ecNumber evidence="2">3.6.3.-</ecNumber>
    </submittedName>
</protein>
<keyword evidence="2" id="KW-0547">Nucleotide-binding</keyword>
<dbReference type="Gene3D" id="3.40.50.300">
    <property type="entry name" value="P-loop containing nucleotide triphosphate hydrolases"/>
    <property type="match status" value="1"/>
</dbReference>
<keyword evidence="2" id="KW-0378">Hydrolase</keyword>
<feature type="domain" description="ABC transporter" evidence="1">
    <location>
        <begin position="1"/>
        <end position="171"/>
    </location>
</feature>
<dbReference type="SUPFAM" id="SSF52540">
    <property type="entry name" value="P-loop containing nucleoside triphosphate hydrolases"/>
    <property type="match status" value="1"/>
</dbReference>
<dbReference type="Pfam" id="PF00005">
    <property type="entry name" value="ABC_tran"/>
    <property type="match status" value="1"/>
</dbReference>
<dbReference type="GO" id="GO:0090374">
    <property type="term" value="P:oligopeptide export from mitochondrion"/>
    <property type="evidence" value="ECO:0007669"/>
    <property type="project" value="TreeGrafter"/>
</dbReference>
<gene>
    <name evidence="2" type="primary">msbA_18</name>
    <name evidence="2" type="ORF">SDC9_79907</name>
</gene>
<dbReference type="EC" id="3.6.3.-" evidence="2"/>
<reference evidence="2" key="1">
    <citation type="submission" date="2019-08" db="EMBL/GenBank/DDBJ databases">
        <authorList>
            <person name="Kucharzyk K."/>
            <person name="Murdoch R.W."/>
            <person name="Higgins S."/>
            <person name="Loffler F."/>
        </authorList>
    </citation>
    <scope>NUCLEOTIDE SEQUENCE</scope>
</reference>
<dbReference type="PANTHER" id="PTHR43394:SF1">
    <property type="entry name" value="ATP-BINDING CASSETTE SUB-FAMILY B MEMBER 10, MITOCHONDRIAL"/>
    <property type="match status" value="1"/>
</dbReference>
<proteinExistence type="predicted"/>
<dbReference type="PROSITE" id="PS00211">
    <property type="entry name" value="ABC_TRANSPORTER_1"/>
    <property type="match status" value="1"/>
</dbReference>
<evidence type="ECO:0000313" key="2">
    <source>
        <dbReference type="EMBL" id="MPM33334.1"/>
    </source>
</evidence>
<dbReference type="GO" id="GO:0015421">
    <property type="term" value="F:ABC-type oligopeptide transporter activity"/>
    <property type="evidence" value="ECO:0007669"/>
    <property type="project" value="TreeGrafter"/>
</dbReference>
<dbReference type="InterPro" id="IPR003439">
    <property type="entry name" value="ABC_transporter-like_ATP-bd"/>
</dbReference>
<name>A0A644Z5F0_9ZZZZ</name>
<dbReference type="AlphaFoldDB" id="A0A644Z5F0"/>
<dbReference type="GO" id="GO:0016887">
    <property type="term" value="F:ATP hydrolysis activity"/>
    <property type="evidence" value="ECO:0007669"/>
    <property type="project" value="InterPro"/>
</dbReference>
<accession>A0A644Z5F0</accession>
<evidence type="ECO:0000259" key="1">
    <source>
        <dbReference type="PROSITE" id="PS50893"/>
    </source>
</evidence>
<dbReference type="GO" id="GO:0005743">
    <property type="term" value="C:mitochondrial inner membrane"/>
    <property type="evidence" value="ECO:0007669"/>
    <property type="project" value="TreeGrafter"/>
</dbReference>
<dbReference type="PANTHER" id="PTHR43394">
    <property type="entry name" value="ATP-DEPENDENT PERMEASE MDL1, MITOCHONDRIAL"/>
    <property type="match status" value="1"/>
</dbReference>
<dbReference type="EMBL" id="VSSQ01006628">
    <property type="protein sequence ID" value="MPM33334.1"/>
    <property type="molecule type" value="Genomic_DNA"/>
</dbReference>
<keyword evidence="2" id="KW-0067">ATP-binding</keyword>
<dbReference type="InterPro" id="IPR027417">
    <property type="entry name" value="P-loop_NTPase"/>
</dbReference>
<dbReference type="InterPro" id="IPR039421">
    <property type="entry name" value="Type_1_exporter"/>
</dbReference>
<organism evidence="2">
    <name type="scientific">bioreactor metagenome</name>
    <dbReference type="NCBI Taxonomy" id="1076179"/>
    <lineage>
        <taxon>unclassified sequences</taxon>
        <taxon>metagenomes</taxon>
        <taxon>ecological metagenomes</taxon>
    </lineage>
</organism>